<gene>
    <name evidence="2" type="ORF">PVAP13_9NG293800</name>
</gene>
<sequence length="78" mass="8447">MDGEGGGSGSETGRKGAGKGGESEKGENEAAEFSYDFFADYNGRLTEEEKARGEVIINVTDLVDKKKKKKKVEKTTKK</sequence>
<evidence type="ECO:0000256" key="1">
    <source>
        <dbReference type="SAM" id="MobiDB-lite"/>
    </source>
</evidence>
<accession>A0A8T0MQQ9</accession>
<organism evidence="2 3">
    <name type="scientific">Panicum virgatum</name>
    <name type="common">Blackwell switchgrass</name>
    <dbReference type="NCBI Taxonomy" id="38727"/>
    <lineage>
        <taxon>Eukaryota</taxon>
        <taxon>Viridiplantae</taxon>
        <taxon>Streptophyta</taxon>
        <taxon>Embryophyta</taxon>
        <taxon>Tracheophyta</taxon>
        <taxon>Spermatophyta</taxon>
        <taxon>Magnoliopsida</taxon>
        <taxon>Liliopsida</taxon>
        <taxon>Poales</taxon>
        <taxon>Poaceae</taxon>
        <taxon>PACMAD clade</taxon>
        <taxon>Panicoideae</taxon>
        <taxon>Panicodae</taxon>
        <taxon>Paniceae</taxon>
        <taxon>Panicinae</taxon>
        <taxon>Panicum</taxon>
        <taxon>Panicum sect. Hiantes</taxon>
    </lineage>
</organism>
<keyword evidence="3" id="KW-1185">Reference proteome</keyword>
<protein>
    <submittedName>
        <fullName evidence="2">Uncharacterized protein</fullName>
    </submittedName>
</protein>
<proteinExistence type="predicted"/>
<name>A0A8T0MQQ9_PANVG</name>
<dbReference type="Proteomes" id="UP000823388">
    <property type="component" value="Chromosome 9N"/>
</dbReference>
<reference evidence="2" key="1">
    <citation type="submission" date="2020-05" db="EMBL/GenBank/DDBJ databases">
        <title>WGS assembly of Panicum virgatum.</title>
        <authorList>
            <person name="Lovell J.T."/>
            <person name="Jenkins J."/>
            <person name="Shu S."/>
            <person name="Juenger T.E."/>
            <person name="Schmutz J."/>
        </authorList>
    </citation>
    <scope>NUCLEOTIDE SEQUENCE</scope>
    <source>
        <strain evidence="2">AP13</strain>
    </source>
</reference>
<feature type="compositionally biased region" description="Gly residues" evidence="1">
    <location>
        <begin position="1"/>
        <end position="10"/>
    </location>
</feature>
<dbReference type="EMBL" id="CM029054">
    <property type="protein sequence ID" value="KAG2537414.1"/>
    <property type="molecule type" value="Genomic_DNA"/>
</dbReference>
<evidence type="ECO:0000313" key="2">
    <source>
        <dbReference type="EMBL" id="KAG2537414.1"/>
    </source>
</evidence>
<dbReference type="AlphaFoldDB" id="A0A8T0MQQ9"/>
<feature type="region of interest" description="Disordered" evidence="1">
    <location>
        <begin position="1"/>
        <end position="31"/>
    </location>
</feature>
<comment type="caution">
    <text evidence="2">The sequence shown here is derived from an EMBL/GenBank/DDBJ whole genome shotgun (WGS) entry which is preliminary data.</text>
</comment>
<evidence type="ECO:0000313" key="3">
    <source>
        <dbReference type="Proteomes" id="UP000823388"/>
    </source>
</evidence>